<evidence type="ECO:0000313" key="1">
    <source>
        <dbReference type="EMBL" id="CAH2056578.1"/>
    </source>
</evidence>
<gene>
    <name evidence="1" type="ORF">IPOD504_LOCUS9768</name>
</gene>
<protein>
    <submittedName>
        <fullName evidence="1">Uncharacterized protein</fullName>
    </submittedName>
</protein>
<dbReference type="EMBL" id="OW152835">
    <property type="protein sequence ID" value="CAH2056578.1"/>
    <property type="molecule type" value="Genomic_DNA"/>
</dbReference>
<sequence length="88" mass="9635">MACREIGPVPFCGADASALRPLRIHEQLAAVPTSSANEQTVEKLEWRRALVGSFVLRTAWLQRCRGALFARSNSSPLAVAVRIPLHVL</sequence>
<proteinExistence type="predicted"/>
<accession>A0ABN8INH3</accession>
<reference evidence="1" key="1">
    <citation type="submission" date="2022-03" db="EMBL/GenBank/DDBJ databases">
        <authorList>
            <person name="Martin H S."/>
        </authorList>
    </citation>
    <scope>NUCLEOTIDE SEQUENCE</scope>
</reference>
<evidence type="ECO:0000313" key="2">
    <source>
        <dbReference type="Proteomes" id="UP000837857"/>
    </source>
</evidence>
<keyword evidence="2" id="KW-1185">Reference proteome</keyword>
<feature type="non-terminal residue" evidence="1">
    <location>
        <position position="88"/>
    </location>
</feature>
<name>A0ABN8INH3_9NEOP</name>
<dbReference type="Proteomes" id="UP000837857">
    <property type="component" value="Chromosome 23"/>
</dbReference>
<organism evidence="1 2">
    <name type="scientific">Iphiclides podalirius</name>
    <name type="common">scarce swallowtail</name>
    <dbReference type="NCBI Taxonomy" id="110791"/>
    <lineage>
        <taxon>Eukaryota</taxon>
        <taxon>Metazoa</taxon>
        <taxon>Ecdysozoa</taxon>
        <taxon>Arthropoda</taxon>
        <taxon>Hexapoda</taxon>
        <taxon>Insecta</taxon>
        <taxon>Pterygota</taxon>
        <taxon>Neoptera</taxon>
        <taxon>Endopterygota</taxon>
        <taxon>Lepidoptera</taxon>
        <taxon>Glossata</taxon>
        <taxon>Ditrysia</taxon>
        <taxon>Papilionoidea</taxon>
        <taxon>Papilionidae</taxon>
        <taxon>Papilioninae</taxon>
        <taxon>Iphiclides</taxon>
    </lineage>
</organism>